<dbReference type="Pfam" id="PF25556">
    <property type="entry name" value="SET_TTL"/>
    <property type="match status" value="2"/>
</dbReference>
<feature type="domain" description="Tubulin--tyrosine ligase-like protein 12 SET-like" evidence="1">
    <location>
        <begin position="461"/>
        <end position="570"/>
    </location>
</feature>
<feature type="domain" description="Tubulin--tyrosine ligase-like protein 12 SET-like" evidence="1">
    <location>
        <begin position="146"/>
        <end position="199"/>
    </location>
</feature>
<name>A0A6J1D0T0_MOMCH</name>
<evidence type="ECO:0000259" key="1">
    <source>
        <dbReference type="Pfam" id="PF25556"/>
    </source>
</evidence>
<dbReference type="AlphaFoldDB" id="A0A6J1D0T0"/>
<dbReference type="PANTHER" id="PTHR46088">
    <property type="entry name" value="TUBULIN--TYROSINE LIGASE-LIKE PROTEIN 12"/>
    <property type="match status" value="1"/>
</dbReference>
<reference evidence="3" key="1">
    <citation type="submission" date="2025-08" db="UniProtKB">
        <authorList>
            <consortium name="RefSeq"/>
        </authorList>
    </citation>
    <scope>IDENTIFICATION</scope>
    <source>
        <strain evidence="3">OHB3-1</strain>
    </source>
</reference>
<dbReference type="FunFam" id="3.30.470.20:FF:000128">
    <property type="entry name" value="Tubulin--tyrosine ligase-like protein 12"/>
    <property type="match status" value="1"/>
</dbReference>
<sequence length="944" mass="107575">MAPHSQINLGLENILGRRAQIPWAWAQIYSNGFSSSTAQAHGDQASSSGAAAELSSALSSCTKQPLKGEGQRNSRPEMAAAGRIGTYEDFVEVHGLLLAASGLPQSLHRQLFQKLTSETFDGGAHFQVETFEDGRCRRLVLSSDSMAKESHVFLVDHAWTFRLSDAYNQLKEVSGLAERMASLMCVDIDMNLDEEEGVHSNDNEVKQSVFELVESEIRGVKDNGNGTVRWLELEDLQINDDTLLSLDLTTKFPDLLALSLTGNKLENVDVVAREVSKFKHLRALWLNNNPVAENCGEQLQQRVLEGFPNLEIYNSRFTHNFSEWALGFCGDIYEKDNPGSIYPPDHSLQCLETLDLSNRCIHNLINKAFSPVELPSLSYLNLRGNPLGKNSVDDLLRILKEFPCLTSLEVDIPGPLGEKALDIIESLPNLNTLNGIDVAKILHSGKHVIDSMLRPRFPEWTPEEPLPDRVINAMWLYLMTYRLADEEKIDETSVWYVMDELGSALRHSDQPNFKVAPFLFMPEGKLESAISFTILWPIHNVQKGDECTRDYLFGIGEEKQRSARLTAWFHTPQNYFMHEYEKHIRNLQSKVLASPISQTMVNTEGLQQSKGGTLHVYTDNPQVEEFLDRPEFVITSDPKEADIIWTSMQIDEDTKKATGITDEQYINQFPFEACLVMKHHLAETIQKAHGCAEWLQPTYNLEIHLSQLIGDYLVRKRDGLNNLWILKPWNMARTIDTTVTDNLSAIIRLMETGPKICQKYIEHPALFNGKKFDLRYIVLVRSMKPLEIFLADSFWVRLANNPYSLEKQSLFEYETHFTVMNYRGRLNHKNIAEFVKEFEQEHNVKWLDIHSRVRSMIRSVFESAAVVHPEMHSPFSRAMYGLDVMLDASFQPKLLEVTYCPDCTRACKYDVENVFEDGVIKGREFYNHVFGCLFLNETTHVTPL</sequence>
<dbReference type="GO" id="GO:0005737">
    <property type="term" value="C:cytoplasm"/>
    <property type="evidence" value="ECO:0007669"/>
    <property type="project" value="TreeGrafter"/>
</dbReference>
<keyword evidence="2" id="KW-1185">Reference proteome</keyword>
<accession>A0A6J1D0T0</accession>
<dbReference type="InterPro" id="IPR057954">
    <property type="entry name" value="SET_TTL12"/>
</dbReference>
<dbReference type="RefSeq" id="XP_022147670.1">
    <property type="nucleotide sequence ID" value="XM_022291978.1"/>
</dbReference>
<protein>
    <submittedName>
        <fullName evidence="3">Tubulin--tyrosine ligase-like protein 12</fullName>
    </submittedName>
</protein>
<dbReference type="OrthoDB" id="202825at2759"/>
<dbReference type="InterPro" id="IPR027749">
    <property type="entry name" value="TTLL12"/>
</dbReference>
<proteinExistence type="predicted"/>
<dbReference type="PROSITE" id="PS51221">
    <property type="entry name" value="TTL"/>
    <property type="match status" value="1"/>
</dbReference>
<dbReference type="PANTHER" id="PTHR46088:SF1">
    <property type="entry name" value="TUBULIN--TYROSINE LIGASE-LIKE PROTEIN 12"/>
    <property type="match status" value="1"/>
</dbReference>
<organism evidence="2 3">
    <name type="scientific">Momordica charantia</name>
    <name type="common">Bitter gourd</name>
    <name type="synonym">Balsam pear</name>
    <dbReference type="NCBI Taxonomy" id="3673"/>
    <lineage>
        <taxon>Eukaryota</taxon>
        <taxon>Viridiplantae</taxon>
        <taxon>Streptophyta</taxon>
        <taxon>Embryophyta</taxon>
        <taxon>Tracheophyta</taxon>
        <taxon>Spermatophyta</taxon>
        <taxon>Magnoliopsida</taxon>
        <taxon>eudicotyledons</taxon>
        <taxon>Gunneridae</taxon>
        <taxon>Pentapetalae</taxon>
        <taxon>rosids</taxon>
        <taxon>fabids</taxon>
        <taxon>Cucurbitales</taxon>
        <taxon>Cucurbitaceae</taxon>
        <taxon>Momordiceae</taxon>
        <taxon>Momordica</taxon>
    </lineage>
</organism>
<dbReference type="Proteomes" id="UP000504603">
    <property type="component" value="Unplaced"/>
</dbReference>
<evidence type="ECO:0000313" key="3">
    <source>
        <dbReference type="RefSeq" id="XP_022147670.1"/>
    </source>
</evidence>
<evidence type="ECO:0000313" key="2">
    <source>
        <dbReference type="Proteomes" id="UP000504603"/>
    </source>
</evidence>
<dbReference type="KEGG" id="mcha:111016537"/>
<gene>
    <name evidence="3" type="primary">LOC111016537</name>
</gene>
<dbReference type="GeneID" id="111016537"/>
<dbReference type="InterPro" id="IPR004344">
    <property type="entry name" value="TTL/TTLL_fam"/>
</dbReference>
<dbReference type="InterPro" id="IPR032675">
    <property type="entry name" value="LRR_dom_sf"/>
</dbReference>
<dbReference type="Gene3D" id="3.30.470.20">
    <property type="entry name" value="ATP-grasp fold, B domain"/>
    <property type="match status" value="1"/>
</dbReference>
<dbReference type="SUPFAM" id="SSF52047">
    <property type="entry name" value="RNI-like"/>
    <property type="match status" value="1"/>
</dbReference>
<dbReference type="Pfam" id="PF03133">
    <property type="entry name" value="TTL"/>
    <property type="match status" value="1"/>
</dbReference>
<dbReference type="Gene3D" id="3.80.10.10">
    <property type="entry name" value="Ribonuclease Inhibitor"/>
    <property type="match status" value="2"/>
</dbReference>